<dbReference type="InterPro" id="IPR012985">
    <property type="entry name" value="Peptidase_S64_Ssy5"/>
</dbReference>
<dbReference type="Pfam" id="PF08192">
    <property type="entry name" value="Peptidase_S64"/>
    <property type="match status" value="1"/>
</dbReference>
<organism evidence="1 2">
    <name type="scientific">Pinctada imbricata</name>
    <name type="common">Atlantic pearl-oyster</name>
    <name type="synonym">Pinctada martensii</name>
    <dbReference type="NCBI Taxonomy" id="66713"/>
    <lineage>
        <taxon>Eukaryota</taxon>
        <taxon>Metazoa</taxon>
        <taxon>Spiralia</taxon>
        <taxon>Lophotrochozoa</taxon>
        <taxon>Mollusca</taxon>
        <taxon>Bivalvia</taxon>
        <taxon>Autobranchia</taxon>
        <taxon>Pteriomorphia</taxon>
        <taxon>Pterioida</taxon>
        <taxon>Pterioidea</taxon>
        <taxon>Pteriidae</taxon>
        <taxon>Pinctada</taxon>
    </lineage>
</organism>
<evidence type="ECO:0000313" key="1">
    <source>
        <dbReference type="EMBL" id="KAK3106338.1"/>
    </source>
</evidence>
<name>A0AA88YRP6_PINIB</name>
<comment type="caution">
    <text evidence="1">The sequence shown here is derived from an EMBL/GenBank/DDBJ whole genome shotgun (WGS) entry which is preliminary data.</text>
</comment>
<accession>A0AA88YRP6</accession>
<sequence>MRRENGTIRLVIVTASHVLNMFEHVYMTINNNFVDVGECIYSPNEGYEDKPSLFDNAVVEIKNDMEGHFHCDVLDKSNGRQSFKILPGICDIYTQVWKHGATTHLTTGVVTSPEFTINSNGKLRNVTIIEGITKDFAEPGDSGASVLLQESGETYGLGVIVGESSADQHPPDESTKNCITARLNKAIERFESNTKNKLLIGTAD</sequence>
<dbReference type="AlphaFoldDB" id="A0AA88YRP6"/>
<dbReference type="EMBL" id="VSWD01000003">
    <property type="protein sequence ID" value="KAK3106338.1"/>
    <property type="molecule type" value="Genomic_DNA"/>
</dbReference>
<dbReference type="InterPro" id="IPR043504">
    <property type="entry name" value="Peptidase_S1_PA_chymotrypsin"/>
</dbReference>
<dbReference type="InterPro" id="IPR009003">
    <property type="entry name" value="Peptidase_S1_PA"/>
</dbReference>
<dbReference type="Proteomes" id="UP001186944">
    <property type="component" value="Unassembled WGS sequence"/>
</dbReference>
<gene>
    <name evidence="1" type="ORF">FSP39_018026</name>
</gene>
<proteinExistence type="predicted"/>
<evidence type="ECO:0008006" key="3">
    <source>
        <dbReference type="Google" id="ProtNLM"/>
    </source>
</evidence>
<dbReference type="Gene3D" id="2.40.10.10">
    <property type="entry name" value="Trypsin-like serine proteases"/>
    <property type="match status" value="1"/>
</dbReference>
<reference evidence="1" key="1">
    <citation type="submission" date="2019-08" db="EMBL/GenBank/DDBJ databases">
        <title>The improved chromosome-level genome for the pearl oyster Pinctada fucata martensii using PacBio sequencing and Hi-C.</title>
        <authorList>
            <person name="Zheng Z."/>
        </authorList>
    </citation>
    <scope>NUCLEOTIDE SEQUENCE</scope>
    <source>
        <strain evidence="1">ZZ-2019</strain>
        <tissue evidence="1">Adductor muscle</tissue>
    </source>
</reference>
<protein>
    <recommendedName>
        <fullName evidence="3">Peptidase S1 domain-containing protein</fullName>
    </recommendedName>
</protein>
<evidence type="ECO:0000313" key="2">
    <source>
        <dbReference type="Proteomes" id="UP001186944"/>
    </source>
</evidence>
<keyword evidence="2" id="KW-1185">Reference proteome</keyword>
<dbReference type="SUPFAM" id="SSF50494">
    <property type="entry name" value="Trypsin-like serine proteases"/>
    <property type="match status" value="1"/>
</dbReference>